<dbReference type="HOGENOM" id="CLU_972160_0_0_3"/>
<keyword evidence="1" id="KW-0472">Membrane</keyword>
<dbReference type="AlphaFoldDB" id="K9UMX3"/>
<gene>
    <name evidence="2" type="ORF">Cha6605_5577</name>
</gene>
<keyword evidence="3" id="KW-1185">Reference proteome</keyword>
<dbReference type="Proteomes" id="UP000010366">
    <property type="component" value="Chromosome"/>
</dbReference>
<reference evidence="2 3" key="1">
    <citation type="submission" date="2012-05" db="EMBL/GenBank/DDBJ databases">
        <title>Finished chromosome of genome of Chamaesiphon sp. PCC 6605.</title>
        <authorList>
            <consortium name="US DOE Joint Genome Institute"/>
            <person name="Gugger M."/>
            <person name="Coursin T."/>
            <person name="Rippka R."/>
            <person name="Tandeau De Marsac N."/>
            <person name="Huntemann M."/>
            <person name="Wei C.-L."/>
            <person name="Han J."/>
            <person name="Detter J.C."/>
            <person name="Han C."/>
            <person name="Tapia R."/>
            <person name="Chen A."/>
            <person name="Kyrpides N."/>
            <person name="Mavromatis K."/>
            <person name="Markowitz V."/>
            <person name="Szeto E."/>
            <person name="Ivanova N."/>
            <person name="Pagani I."/>
            <person name="Pati A."/>
            <person name="Goodwin L."/>
            <person name="Nordberg H.P."/>
            <person name="Cantor M.N."/>
            <person name="Hua S.X."/>
            <person name="Woyke T."/>
            <person name="Kerfeld C.A."/>
        </authorList>
    </citation>
    <scope>NUCLEOTIDE SEQUENCE [LARGE SCALE GENOMIC DNA]</scope>
    <source>
        <strain evidence="3">ATCC 27169 / PCC 6605</strain>
    </source>
</reference>
<evidence type="ECO:0000313" key="2">
    <source>
        <dbReference type="EMBL" id="AFY96452.1"/>
    </source>
</evidence>
<evidence type="ECO:0000313" key="3">
    <source>
        <dbReference type="Proteomes" id="UP000010366"/>
    </source>
</evidence>
<evidence type="ECO:0000256" key="1">
    <source>
        <dbReference type="SAM" id="Phobius"/>
    </source>
</evidence>
<organism evidence="2 3">
    <name type="scientific">Chamaesiphon minutus (strain ATCC 27169 / PCC 6605)</name>
    <dbReference type="NCBI Taxonomy" id="1173020"/>
    <lineage>
        <taxon>Bacteria</taxon>
        <taxon>Bacillati</taxon>
        <taxon>Cyanobacteriota</taxon>
        <taxon>Cyanophyceae</taxon>
        <taxon>Gomontiellales</taxon>
        <taxon>Chamaesiphonaceae</taxon>
        <taxon>Chamaesiphon</taxon>
    </lineage>
</organism>
<keyword evidence="1" id="KW-1133">Transmembrane helix</keyword>
<name>K9UMX3_CHAP6</name>
<feature type="transmembrane region" description="Helical" evidence="1">
    <location>
        <begin position="192"/>
        <end position="210"/>
    </location>
</feature>
<dbReference type="KEGG" id="cmp:Cha6605_5577"/>
<protein>
    <submittedName>
        <fullName evidence="2">Uncharacterized protein</fullName>
    </submittedName>
</protein>
<sequence>MFWAYLLCNLAIDSLMRCKKLISPEKSVQSPIEYRFKSLLLPNLSYAMAATIGFAFVFGIFATIVIKSMVEAIATSISFSIGLLLAELLVVYFLIKESDFIITSEHIEAVDYWYRRKCIGWQEITLVKHCQLFGIRYVSIKTANGKSVQVPPSFYKTSEILDRVRELAGEEHILVRSLEKELSRPRHELTKVWCWVIGSILLTMSIYLIGGNMYAAEQEKPLEQAIATYVRQHPKTAPNESAIELQSLMTKLGLSVEAFGDGSEVKVKPDKVAIEEWKSVEPTFIK</sequence>
<keyword evidence="1" id="KW-0812">Transmembrane</keyword>
<feature type="transmembrane region" description="Helical" evidence="1">
    <location>
        <begin position="72"/>
        <end position="95"/>
    </location>
</feature>
<accession>K9UMX3</accession>
<dbReference type="EMBL" id="CP003600">
    <property type="protein sequence ID" value="AFY96452.1"/>
    <property type="molecule type" value="Genomic_DNA"/>
</dbReference>
<dbReference type="STRING" id="1173020.Cha6605_5577"/>
<feature type="transmembrane region" description="Helical" evidence="1">
    <location>
        <begin position="44"/>
        <end position="66"/>
    </location>
</feature>
<proteinExistence type="predicted"/>